<name>A0A9Q0N5S8_9DIPT</name>
<organism evidence="1 2">
    <name type="scientific">Pseudolycoriella hygida</name>
    <dbReference type="NCBI Taxonomy" id="35572"/>
    <lineage>
        <taxon>Eukaryota</taxon>
        <taxon>Metazoa</taxon>
        <taxon>Ecdysozoa</taxon>
        <taxon>Arthropoda</taxon>
        <taxon>Hexapoda</taxon>
        <taxon>Insecta</taxon>
        <taxon>Pterygota</taxon>
        <taxon>Neoptera</taxon>
        <taxon>Endopterygota</taxon>
        <taxon>Diptera</taxon>
        <taxon>Nematocera</taxon>
        <taxon>Sciaroidea</taxon>
        <taxon>Sciaridae</taxon>
        <taxon>Pseudolycoriella</taxon>
    </lineage>
</organism>
<dbReference type="Proteomes" id="UP001151699">
    <property type="component" value="Chromosome B"/>
</dbReference>
<sequence>MDGYFYKKWCKSKSKSEDEFVQKFAIWTNLVLNLPTLTVSLNGAEDLEIDQLLQATSEAAENLNASDLETLLKLLRSDKNEAKKIVDMLEASK</sequence>
<evidence type="ECO:0000313" key="1">
    <source>
        <dbReference type="EMBL" id="KAJ6643149.1"/>
    </source>
</evidence>
<proteinExistence type="predicted"/>
<comment type="caution">
    <text evidence="1">The sequence shown here is derived from an EMBL/GenBank/DDBJ whole genome shotgun (WGS) entry which is preliminary data.</text>
</comment>
<dbReference type="EMBL" id="WJQU01000002">
    <property type="protein sequence ID" value="KAJ6643149.1"/>
    <property type="molecule type" value="Genomic_DNA"/>
</dbReference>
<keyword evidence="2" id="KW-1185">Reference proteome</keyword>
<evidence type="ECO:0000313" key="2">
    <source>
        <dbReference type="Proteomes" id="UP001151699"/>
    </source>
</evidence>
<dbReference type="AlphaFoldDB" id="A0A9Q0N5S8"/>
<reference evidence="1" key="1">
    <citation type="submission" date="2022-07" db="EMBL/GenBank/DDBJ databases">
        <authorList>
            <person name="Trinca V."/>
            <person name="Uliana J.V.C."/>
            <person name="Torres T.T."/>
            <person name="Ward R.J."/>
            <person name="Monesi N."/>
        </authorList>
    </citation>
    <scope>NUCLEOTIDE SEQUENCE</scope>
    <source>
        <strain evidence="1">HSMRA1968</strain>
        <tissue evidence="1">Whole embryos</tissue>
    </source>
</reference>
<accession>A0A9Q0N5S8</accession>
<gene>
    <name evidence="1" type="ORF">Bhyg_08105</name>
</gene>
<protein>
    <submittedName>
        <fullName evidence="1">Uncharacterized protein</fullName>
    </submittedName>
</protein>